<name>A0AAT9PGH6_9GAMM</name>
<gene>
    <name evidence="3" type="ORF">MN210_04590</name>
</gene>
<reference evidence="3" key="1">
    <citation type="submission" date="2024-03" db="EMBL/GenBank/DDBJ databases">
        <title>Psychrobacter raelis sp. nov. isolated from a dog with peritonitis.</title>
        <authorList>
            <person name="Schiavone A."/>
            <person name="Manzulli V."/>
            <person name="Camarda A."/>
            <person name="Cafiero M.A."/>
            <person name="Vasco I."/>
            <person name="Marino L."/>
            <person name="Pennuzzi G."/>
            <person name="Serrecchia L."/>
            <person name="Galante D."/>
            <person name="Pugliese N."/>
        </authorList>
    </citation>
    <scope>NUCLEOTIDE SEQUENCE</scope>
    <source>
        <strain evidence="3">PraFG1</strain>
    </source>
</reference>
<dbReference type="AlphaFoldDB" id="A0AAT9PGH6"/>
<feature type="domain" description="FAD dependent oxidoreductase" evidence="2">
    <location>
        <begin position="29"/>
        <end position="379"/>
    </location>
</feature>
<organism evidence="3 4">
    <name type="scientific">Psychrobacter raelei</name>
    <dbReference type="NCBI Taxonomy" id="2565531"/>
    <lineage>
        <taxon>Bacteria</taxon>
        <taxon>Pseudomonadati</taxon>
        <taxon>Pseudomonadota</taxon>
        <taxon>Gammaproteobacteria</taxon>
        <taxon>Moraxellales</taxon>
        <taxon>Moraxellaceae</taxon>
        <taxon>Psychrobacter</taxon>
    </lineage>
</organism>
<dbReference type="RefSeq" id="WP_241879246.1">
    <property type="nucleotide sequence ID" value="NZ_CP093310.2"/>
</dbReference>
<dbReference type="GO" id="GO:0005737">
    <property type="term" value="C:cytoplasm"/>
    <property type="evidence" value="ECO:0007669"/>
    <property type="project" value="TreeGrafter"/>
</dbReference>
<evidence type="ECO:0000313" key="4">
    <source>
        <dbReference type="Proteomes" id="UP000829560"/>
    </source>
</evidence>
<dbReference type="EMBL" id="CP093310">
    <property type="protein sequence ID" value="UNK05991.1"/>
    <property type="molecule type" value="Genomic_DNA"/>
</dbReference>
<sequence>MLQEKCLWGLIAPEGELFTSLTYDADTQVCIIGAGYTGLSAAIHLAEKGVDVIVLESKQVGNGGSGRSVGFVNAGTWARPDDLNQYLGEEVGVHLTQELGLAPKLVFDVIDKYKIDAQETRTGNIHMAHNATGEQDVEIRYEQLTRLGADVERLTGSKCHEYCGTTRINKALLDKRAGTINPQAYVNGLARAAKSLGVKIYTDSAVTSIEKSEGKWYVRTAQASVQADRTIVATNAYTEGEWSQLSKTFYLVEYYQIASEPLNNIQADKILPYKTGAWDTRTALSSIRRDKDNRLLLGTVGGKKMKPKSFYQAWANTVQKHYYPDLPKFEWQYEWVGKFGFTQDHIFRVFEVDDSLLAATAYNGRGITTGTLLGKCFADYILTGDRKKIPLPFKSIEESKISCNGMRSSVTEMGISLYHFGQCLKVIR</sequence>
<evidence type="ECO:0000259" key="2">
    <source>
        <dbReference type="Pfam" id="PF01266"/>
    </source>
</evidence>
<evidence type="ECO:0000313" key="3">
    <source>
        <dbReference type="EMBL" id="UNK05991.1"/>
    </source>
</evidence>
<evidence type="ECO:0000256" key="1">
    <source>
        <dbReference type="ARBA" id="ARBA00023002"/>
    </source>
</evidence>
<dbReference type="Gene3D" id="3.50.50.60">
    <property type="entry name" value="FAD/NAD(P)-binding domain"/>
    <property type="match status" value="1"/>
</dbReference>
<dbReference type="SUPFAM" id="SSF51905">
    <property type="entry name" value="FAD/NAD(P)-binding domain"/>
    <property type="match status" value="1"/>
</dbReference>
<dbReference type="InterPro" id="IPR006076">
    <property type="entry name" value="FAD-dep_OxRdtase"/>
</dbReference>
<proteinExistence type="predicted"/>
<dbReference type="KEGG" id="prae:MN210_04590"/>
<dbReference type="PANTHER" id="PTHR13847:SF275">
    <property type="entry name" value="GAMMA-GLUTAMYLPUTRESCINE OXIDOREDUCTASE"/>
    <property type="match status" value="1"/>
</dbReference>
<keyword evidence="1 3" id="KW-0560">Oxidoreductase</keyword>
<dbReference type="GO" id="GO:0016491">
    <property type="term" value="F:oxidoreductase activity"/>
    <property type="evidence" value="ECO:0007669"/>
    <property type="project" value="UniProtKB-KW"/>
</dbReference>
<accession>A0AAT9PGH6</accession>
<dbReference type="Proteomes" id="UP000829560">
    <property type="component" value="Chromosome"/>
</dbReference>
<dbReference type="Gene3D" id="3.30.9.10">
    <property type="entry name" value="D-Amino Acid Oxidase, subunit A, domain 2"/>
    <property type="match status" value="1"/>
</dbReference>
<dbReference type="EC" id="1.-.-.-" evidence="3"/>
<protein>
    <submittedName>
        <fullName evidence="3">FAD-binding oxidoreductase</fullName>
        <ecNumber evidence="3">1.-.-.-</ecNumber>
    </submittedName>
</protein>
<dbReference type="Pfam" id="PF01266">
    <property type="entry name" value="DAO"/>
    <property type="match status" value="1"/>
</dbReference>
<keyword evidence="4" id="KW-1185">Reference proteome</keyword>
<dbReference type="InterPro" id="IPR036188">
    <property type="entry name" value="FAD/NAD-bd_sf"/>
</dbReference>
<dbReference type="PANTHER" id="PTHR13847">
    <property type="entry name" value="SARCOSINE DEHYDROGENASE-RELATED"/>
    <property type="match status" value="1"/>
</dbReference>